<feature type="domain" description="Tyr recombinase" evidence="10">
    <location>
        <begin position="150"/>
        <end position="325"/>
    </location>
</feature>
<dbReference type="Gene3D" id="1.10.443.10">
    <property type="entry name" value="Intergrase catalytic core"/>
    <property type="match status" value="1"/>
</dbReference>
<dbReference type="CDD" id="cd01189">
    <property type="entry name" value="INT_ICEBs1_C_like"/>
    <property type="match status" value="1"/>
</dbReference>
<dbReference type="SUPFAM" id="SSF56349">
    <property type="entry name" value="DNA breaking-rejoining enzymes"/>
    <property type="match status" value="1"/>
</dbReference>
<accession>A0A8S5UZ62</accession>
<comment type="function">
    <text evidence="9">Integrase is necessary for integration of the phage into the host genome by site-specific recombination. In conjunction with excisionase, integrase is also necessary for excision of the prophage from the host genome.</text>
</comment>
<protein>
    <recommendedName>
        <fullName evidence="2">Integrase</fullName>
    </recommendedName>
</protein>
<dbReference type="PANTHER" id="PTHR30629:SF2">
    <property type="entry name" value="PROPHAGE INTEGRASE INTS-RELATED"/>
    <property type="match status" value="1"/>
</dbReference>
<evidence type="ECO:0000256" key="9">
    <source>
        <dbReference type="ARBA" id="ARBA00049605"/>
    </source>
</evidence>
<dbReference type="GO" id="GO:0075713">
    <property type="term" value="P:establishment of integrated proviral latency"/>
    <property type="evidence" value="ECO:0007669"/>
    <property type="project" value="UniProtKB-KW"/>
</dbReference>
<comment type="similarity">
    <text evidence="1">Belongs to the 'phage' integrase family.</text>
</comment>
<dbReference type="GO" id="GO:0015074">
    <property type="term" value="P:DNA integration"/>
    <property type="evidence" value="ECO:0007669"/>
    <property type="project" value="UniProtKB-KW"/>
</dbReference>
<dbReference type="Gene3D" id="1.10.150.130">
    <property type="match status" value="1"/>
</dbReference>
<evidence type="ECO:0000256" key="6">
    <source>
        <dbReference type="ARBA" id="ARBA00023172"/>
    </source>
</evidence>
<dbReference type="GO" id="GO:0046718">
    <property type="term" value="P:symbiont entry into host cell"/>
    <property type="evidence" value="ECO:0007669"/>
    <property type="project" value="UniProtKB-KW"/>
</dbReference>
<dbReference type="InterPro" id="IPR013762">
    <property type="entry name" value="Integrase-like_cat_sf"/>
</dbReference>
<dbReference type="GO" id="GO:0044826">
    <property type="term" value="P:viral genome integration into host DNA"/>
    <property type="evidence" value="ECO:0007669"/>
    <property type="project" value="UniProtKB-KW"/>
</dbReference>
<evidence type="ECO:0000313" key="11">
    <source>
        <dbReference type="EMBL" id="DAF99666.1"/>
    </source>
</evidence>
<evidence type="ECO:0000256" key="4">
    <source>
        <dbReference type="ARBA" id="ARBA00022908"/>
    </source>
</evidence>
<evidence type="ECO:0000259" key="10">
    <source>
        <dbReference type="PROSITE" id="PS51898"/>
    </source>
</evidence>
<dbReference type="Pfam" id="PF00589">
    <property type="entry name" value="Phage_integrase"/>
    <property type="match status" value="1"/>
</dbReference>
<evidence type="ECO:0000256" key="8">
    <source>
        <dbReference type="ARBA" id="ARBA00023296"/>
    </source>
</evidence>
<dbReference type="GO" id="GO:0006310">
    <property type="term" value="P:DNA recombination"/>
    <property type="evidence" value="ECO:0007669"/>
    <property type="project" value="UniProtKB-KW"/>
</dbReference>
<evidence type="ECO:0000256" key="7">
    <source>
        <dbReference type="ARBA" id="ARBA00023195"/>
    </source>
</evidence>
<keyword evidence="5" id="KW-0238">DNA-binding</keyword>
<keyword evidence="6" id="KW-0233">DNA recombination</keyword>
<dbReference type="PANTHER" id="PTHR30629">
    <property type="entry name" value="PROPHAGE INTEGRASE"/>
    <property type="match status" value="1"/>
</dbReference>
<keyword evidence="8" id="KW-1160">Virus entry into host cell</keyword>
<dbReference type="GO" id="GO:0003677">
    <property type="term" value="F:DNA binding"/>
    <property type="evidence" value="ECO:0007669"/>
    <property type="project" value="UniProtKB-KW"/>
</dbReference>
<evidence type="ECO:0000256" key="2">
    <source>
        <dbReference type="ARBA" id="ARBA00016082"/>
    </source>
</evidence>
<evidence type="ECO:0000256" key="5">
    <source>
        <dbReference type="ARBA" id="ARBA00023125"/>
    </source>
</evidence>
<dbReference type="InterPro" id="IPR050808">
    <property type="entry name" value="Phage_Integrase"/>
</dbReference>
<evidence type="ECO:0000256" key="1">
    <source>
        <dbReference type="ARBA" id="ARBA00008857"/>
    </source>
</evidence>
<evidence type="ECO:0000256" key="3">
    <source>
        <dbReference type="ARBA" id="ARBA00022679"/>
    </source>
</evidence>
<dbReference type="InterPro" id="IPR010998">
    <property type="entry name" value="Integrase_recombinase_N"/>
</dbReference>
<keyword evidence="4" id="KW-0229">DNA integration</keyword>
<dbReference type="InterPro" id="IPR002104">
    <property type="entry name" value="Integrase_catalytic"/>
</dbReference>
<dbReference type="InterPro" id="IPR011010">
    <property type="entry name" value="DNA_brk_join_enz"/>
</dbReference>
<organism evidence="11">
    <name type="scientific">Siphoviridae sp. ctu1o13</name>
    <dbReference type="NCBI Taxonomy" id="2825711"/>
    <lineage>
        <taxon>Viruses</taxon>
        <taxon>Duplodnaviria</taxon>
        <taxon>Heunggongvirae</taxon>
        <taxon>Uroviricota</taxon>
        <taxon>Caudoviricetes</taxon>
    </lineage>
</organism>
<reference evidence="11" key="1">
    <citation type="journal article" date="2021" name="Proc. Natl. Acad. Sci. U.S.A.">
        <title>A Catalog of Tens of Thousands of Viruses from Human Metagenomes Reveals Hidden Associations with Chronic Diseases.</title>
        <authorList>
            <person name="Tisza M.J."/>
            <person name="Buck C.B."/>
        </authorList>
    </citation>
    <scope>NUCLEOTIDE SEQUENCE</scope>
    <source>
        <strain evidence="11">Ctu1o13</strain>
    </source>
</reference>
<keyword evidence="7" id="KW-1179">Viral genome integration</keyword>
<name>A0A8S5UZ62_9CAUD</name>
<proteinExistence type="inferred from homology"/>
<dbReference type="GO" id="GO:0016740">
    <property type="term" value="F:transferase activity"/>
    <property type="evidence" value="ECO:0007669"/>
    <property type="project" value="UniProtKB-KW"/>
</dbReference>
<sequence>MKIPKAVKLPSGSWYINIMVDGKRLSITAPTKREAENEAAAIKSGAKAAKIKIRFTVGEVIDRYISSKDTVLSPTTINGYKKLRKSVFQEIMDDPADSISQERVQRAVNKMARSKSPKYVRNAYGLFTAAMAEYFPDRMFRITLPQKEAPKIQIPTMDQIRTLHEDCRGKQFELPFLLAVWLGLRTSEIRGLTWDCIDGNTLIIKQALVEGENGPELKQPKTYSGNRRLQVPPYIMHLLEETPRTDEYIVHYTRSAMYNHLRRACIRHDIPPFRFHDLRHVNASVMLEQNVPDKYAMERMGHATNNMLKNVYQHTISKKSKQVADNLDRYFEKELQIKLQMNN</sequence>
<keyword evidence="3" id="KW-0808">Transferase</keyword>
<dbReference type="PROSITE" id="PS51898">
    <property type="entry name" value="TYR_RECOMBINASE"/>
    <property type="match status" value="1"/>
</dbReference>
<dbReference type="EMBL" id="BK016170">
    <property type="protein sequence ID" value="DAF99666.1"/>
    <property type="molecule type" value="Genomic_DNA"/>
</dbReference>